<dbReference type="GO" id="GO:0045944">
    <property type="term" value="P:positive regulation of transcription by RNA polymerase II"/>
    <property type="evidence" value="ECO:0007669"/>
    <property type="project" value="TreeGrafter"/>
</dbReference>
<dbReference type="EMBL" id="QWIK01000862">
    <property type="protein sequence ID" value="RMY00104.1"/>
    <property type="molecule type" value="Genomic_DNA"/>
</dbReference>
<dbReference type="SMART" id="SM00066">
    <property type="entry name" value="GAL4"/>
    <property type="match status" value="1"/>
</dbReference>
<accession>A0A3M6XC62</accession>
<sequence>MSSMEHGHNDRPANAVADGGIRKPRKSRGKGLRTTNGCAICRKRHMKCDEVKPTCGPCAKGHRECIYGKLPTAESSSGNSDIVPIHHVYSTAEPSTAPIPAPVRPAVQSQNTAPAPHRTSQHHHHQSSFSTASEPRSNSQIQQWPSDSGVPMMSPEDPMHVASPRSSYSNSTGYGMEVAPLRWFGLLAGDAASTSFEVSPLDPLNDPTQAQRFHPQADGLRPRELSTPRSIPTSLPDGVNLHDPHKLLQISAISPTPPNGAPDNVDERHYWQASEPVQLNGEEHEVFHYFVTSLSLWIDLFDPMKHFSTFVPHLALRNQGLMKAILALGSRHLSIKPLREGESNVGRTAAVQYYYETLQYLQSAMRFTSYKNSLELLATVLVVSTYEMIDGAGKGWERHLKGVFWIQRGRNINGESGGLEQAIWWAWLRQDVWAAFREHRRCFSFFKPTKPYHAMDIWDLASKVVYILAQSVNYASDEEKQGGERDLSGRIIRANTLLNMLDEWRKNITIHFEPLPVQGPMDRAFRPLWVHPSAFGTSMQMYSMARILLLIHQPAAGGYLEYLGRDKVITDSVDTIGGIALKLTDNASRLMSTQCLFAAGLYCTDSEKRKCISDLITDHSLHTGWPSNMDLAEELQVEWSKQKPA</sequence>
<dbReference type="GO" id="GO:0005634">
    <property type="term" value="C:nucleus"/>
    <property type="evidence" value="ECO:0007669"/>
    <property type="project" value="UniProtKB-SubCell"/>
</dbReference>
<comment type="subcellular location">
    <subcellularLocation>
        <location evidence="1">Nucleus</location>
    </subcellularLocation>
</comment>
<feature type="region of interest" description="Disordered" evidence="3">
    <location>
        <begin position="93"/>
        <end position="169"/>
    </location>
</feature>
<dbReference type="CDD" id="cd00067">
    <property type="entry name" value="GAL4"/>
    <property type="match status" value="1"/>
</dbReference>
<dbReference type="PROSITE" id="PS00463">
    <property type="entry name" value="ZN2_CY6_FUNGAL_1"/>
    <property type="match status" value="1"/>
</dbReference>
<dbReference type="VEuPathDB" id="FungiDB:BTJ68_08403"/>
<dbReference type="PANTHER" id="PTHR37534">
    <property type="entry name" value="TRANSCRIPTIONAL ACTIVATOR PROTEIN UGA3"/>
    <property type="match status" value="1"/>
</dbReference>
<gene>
    <name evidence="6" type="ORF">D0868_09188</name>
    <name evidence="5" type="ORF">D0869_01669</name>
</gene>
<feature type="region of interest" description="Disordered" evidence="3">
    <location>
        <begin position="1"/>
        <end position="33"/>
    </location>
</feature>
<feature type="compositionally biased region" description="Basic and acidic residues" evidence="3">
    <location>
        <begin position="1"/>
        <end position="11"/>
    </location>
</feature>
<dbReference type="GO" id="GO:0008270">
    <property type="term" value="F:zinc ion binding"/>
    <property type="evidence" value="ECO:0007669"/>
    <property type="project" value="InterPro"/>
</dbReference>
<evidence type="ECO:0000313" key="6">
    <source>
        <dbReference type="EMBL" id="RMY00104.1"/>
    </source>
</evidence>
<organism evidence="5 7">
    <name type="scientific">Hortaea werneckii</name>
    <name type="common">Black yeast</name>
    <name type="synonym">Cladosporium werneckii</name>
    <dbReference type="NCBI Taxonomy" id="91943"/>
    <lineage>
        <taxon>Eukaryota</taxon>
        <taxon>Fungi</taxon>
        <taxon>Dikarya</taxon>
        <taxon>Ascomycota</taxon>
        <taxon>Pezizomycotina</taxon>
        <taxon>Dothideomycetes</taxon>
        <taxon>Dothideomycetidae</taxon>
        <taxon>Mycosphaerellales</taxon>
        <taxon>Teratosphaeriaceae</taxon>
        <taxon>Hortaea</taxon>
    </lineage>
</organism>
<dbReference type="InterPro" id="IPR021858">
    <property type="entry name" value="Fun_TF"/>
</dbReference>
<dbReference type="Pfam" id="PF00172">
    <property type="entry name" value="Zn_clus"/>
    <property type="match status" value="1"/>
</dbReference>
<dbReference type="GO" id="GO:0000981">
    <property type="term" value="F:DNA-binding transcription factor activity, RNA polymerase II-specific"/>
    <property type="evidence" value="ECO:0007669"/>
    <property type="project" value="InterPro"/>
</dbReference>
<feature type="region of interest" description="Disordered" evidence="3">
    <location>
        <begin position="198"/>
        <end position="226"/>
    </location>
</feature>
<dbReference type="Proteomes" id="UP000281245">
    <property type="component" value="Unassembled WGS sequence"/>
</dbReference>
<evidence type="ECO:0000313" key="7">
    <source>
        <dbReference type="Proteomes" id="UP000281245"/>
    </source>
</evidence>
<evidence type="ECO:0000256" key="1">
    <source>
        <dbReference type="ARBA" id="ARBA00004123"/>
    </source>
</evidence>
<dbReference type="PROSITE" id="PS50048">
    <property type="entry name" value="ZN2_CY6_FUNGAL_2"/>
    <property type="match status" value="1"/>
</dbReference>
<dbReference type="InterPro" id="IPR036864">
    <property type="entry name" value="Zn2-C6_fun-type_DNA-bd_sf"/>
</dbReference>
<proteinExistence type="predicted"/>
<reference evidence="7 8" key="1">
    <citation type="journal article" date="2018" name="BMC Genomics">
        <title>Genomic evidence for intraspecific hybridization in a clonal and extremely halotolerant yeast.</title>
        <authorList>
            <person name="Gostincar C."/>
            <person name="Stajich J.E."/>
            <person name="Zupancic J."/>
            <person name="Zalar P."/>
            <person name="Gunde-Cimerman N."/>
        </authorList>
    </citation>
    <scope>NUCLEOTIDE SEQUENCE [LARGE SCALE GENOMIC DNA]</scope>
    <source>
        <strain evidence="6 8">EXF-6654</strain>
        <strain evidence="5 7">EXF-6656</strain>
    </source>
</reference>
<dbReference type="EMBL" id="QWIJ01000072">
    <property type="protein sequence ID" value="RMX88387.1"/>
    <property type="molecule type" value="Genomic_DNA"/>
</dbReference>
<evidence type="ECO:0000313" key="8">
    <source>
        <dbReference type="Proteomes" id="UP000282582"/>
    </source>
</evidence>
<evidence type="ECO:0000256" key="2">
    <source>
        <dbReference type="ARBA" id="ARBA00023242"/>
    </source>
</evidence>
<dbReference type="Pfam" id="PF11951">
    <property type="entry name" value="Fungal_trans_2"/>
    <property type="match status" value="1"/>
</dbReference>
<dbReference type="GO" id="GO:0000976">
    <property type="term" value="F:transcription cis-regulatory region binding"/>
    <property type="evidence" value="ECO:0007669"/>
    <property type="project" value="TreeGrafter"/>
</dbReference>
<dbReference type="Proteomes" id="UP000282582">
    <property type="component" value="Unassembled WGS sequence"/>
</dbReference>
<feature type="domain" description="Zn(2)-C6 fungal-type" evidence="4">
    <location>
        <begin position="37"/>
        <end position="67"/>
    </location>
</feature>
<dbReference type="OrthoDB" id="5319341at2759"/>
<dbReference type="InterPro" id="IPR001138">
    <property type="entry name" value="Zn2Cys6_DnaBD"/>
</dbReference>
<evidence type="ECO:0000256" key="3">
    <source>
        <dbReference type="SAM" id="MobiDB-lite"/>
    </source>
</evidence>
<dbReference type="Gene3D" id="4.10.240.10">
    <property type="entry name" value="Zn(2)-C6 fungal-type DNA-binding domain"/>
    <property type="match status" value="1"/>
</dbReference>
<keyword evidence="2" id="KW-0539">Nucleus</keyword>
<feature type="compositionally biased region" description="Polar residues" evidence="3">
    <location>
        <begin position="134"/>
        <end position="146"/>
    </location>
</feature>
<dbReference type="SUPFAM" id="SSF57701">
    <property type="entry name" value="Zn2/Cys6 DNA-binding domain"/>
    <property type="match status" value="1"/>
</dbReference>
<evidence type="ECO:0000259" key="4">
    <source>
        <dbReference type="PROSITE" id="PS50048"/>
    </source>
</evidence>
<feature type="compositionally biased region" description="Basic residues" evidence="3">
    <location>
        <begin position="22"/>
        <end position="31"/>
    </location>
</feature>
<comment type="caution">
    <text evidence="5">The sequence shown here is derived from an EMBL/GenBank/DDBJ whole genome shotgun (WGS) entry which is preliminary data.</text>
</comment>
<protein>
    <recommendedName>
        <fullName evidence="4">Zn(2)-C6 fungal-type domain-containing protein</fullName>
    </recommendedName>
</protein>
<evidence type="ECO:0000313" key="5">
    <source>
        <dbReference type="EMBL" id="RMX88387.1"/>
    </source>
</evidence>
<dbReference type="PANTHER" id="PTHR37534:SF3">
    <property type="entry name" value="ZN(II)2CYS6 TRANSCRIPTION FACTOR (EUROFUNG)"/>
    <property type="match status" value="1"/>
</dbReference>
<dbReference type="AlphaFoldDB" id="A0A3M6XC62"/>
<name>A0A3M6XC62_HORWE</name>